<dbReference type="EMBL" id="JABEQO010000001">
    <property type="protein sequence ID" value="MBB2163173.1"/>
    <property type="molecule type" value="Genomic_DNA"/>
</dbReference>
<name>A0A7W4IHT4_9PROT</name>
<reference evidence="4 5" key="1">
    <citation type="submission" date="2020-04" db="EMBL/GenBank/DDBJ databases">
        <title>Description of novel Gluconacetobacter.</title>
        <authorList>
            <person name="Sombolestani A."/>
        </authorList>
    </citation>
    <scope>NUCLEOTIDE SEQUENCE [LARGE SCALE GENOMIC DNA]</scope>
    <source>
        <strain evidence="3 4">LMG 1728</strain>
        <strain evidence="2 5">LMG 1731</strain>
    </source>
</reference>
<feature type="transmembrane region" description="Helical" evidence="1">
    <location>
        <begin position="139"/>
        <end position="161"/>
    </location>
</feature>
<accession>A0A7W4IHT4</accession>
<gene>
    <name evidence="3" type="ORF">HLH25_00480</name>
    <name evidence="2" type="ORF">HLH26_01230</name>
</gene>
<feature type="transmembrane region" description="Helical" evidence="1">
    <location>
        <begin position="299"/>
        <end position="315"/>
    </location>
</feature>
<protein>
    <recommendedName>
        <fullName evidence="6">Formate hydrogenlyase subunit 4</fullName>
    </recommendedName>
</protein>
<evidence type="ECO:0000313" key="5">
    <source>
        <dbReference type="Proteomes" id="UP000561077"/>
    </source>
</evidence>
<dbReference type="Proteomes" id="UP000561077">
    <property type="component" value="Unassembled WGS sequence"/>
</dbReference>
<feature type="transmembrane region" description="Helical" evidence="1">
    <location>
        <begin position="263"/>
        <end position="287"/>
    </location>
</feature>
<organism evidence="2 5">
    <name type="scientific">Gluconacetobacter dulcium</name>
    <dbReference type="NCBI Taxonomy" id="2729096"/>
    <lineage>
        <taxon>Bacteria</taxon>
        <taxon>Pseudomonadati</taxon>
        <taxon>Pseudomonadota</taxon>
        <taxon>Alphaproteobacteria</taxon>
        <taxon>Acetobacterales</taxon>
        <taxon>Acetobacteraceae</taxon>
        <taxon>Gluconacetobacter</taxon>
    </lineage>
</organism>
<dbReference type="AlphaFoldDB" id="A0A7W4IHT4"/>
<feature type="transmembrane region" description="Helical" evidence="1">
    <location>
        <begin position="230"/>
        <end position="251"/>
    </location>
</feature>
<feature type="transmembrane region" description="Helical" evidence="1">
    <location>
        <begin position="108"/>
        <end position="127"/>
    </location>
</feature>
<keyword evidence="1" id="KW-0812">Transmembrane</keyword>
<dbReference type="RefSeq" id="WP_182972194.1">
    <property type="nucleotide sequence ID" value="NZ_JABEQO010000001.1"/>
</dbReference>
<evidence type="ECO:0000256" key="1">
    <source>
        <dbReference type="SAM" id="Phobius"/>
    </source>
</evidence>
<evidence type="ECO:0008006" key="6">
    <source>
        <dbReference type="Google" id="ProtNLM"/>
    </source>
</evidence>
<dbReference type="Proteomes" id="UP000540490">
    <property type="component" value="Unassembled WGS sequence"/>
</dbReference>
<sequence length="320" mass="32133">MGPFAMMSWVVIVVAGSALLAVHLVLMVACAPLVRGGLVAGVARVGGGEGLPVLARWRLILSCARRHGVRAAGGVEIVPAMALAVALAACLLVPSFALGLPGAGLSDLLTVAGLLVLARLLPLLAALEPGGARAGLAAAGDTAALVVMQAVFPLTVAAAVMATGHGGIDALLTRLREPDMGSGRVSAMLMALALLLAGPDIGPGDEARAAERMVDLGGRGRAAMELARDLMLMAWITLAGDLAWPGGLAMLQEGGLLPAAMSLPGAIVAWLVRTGVICAGIVVARVVVMGSVRGTRGRLVLALLFATLAVVVLFADQEGV</sequence>
<dbReference type="EMBL" id="JABEQN010000001">
    <property type="protein sequence ID" value="MBB2192132.1"/>
    <property type="molecule type" value="Genomic_DNA"/>
</dbReference>
<evidence type="ECO:0000313" key="2">
    <source>
        <dbReference type="EMBL" id="MBB2163173.1"/>
    </source>
</evidence>
<keyword evidence="1" id="KW-0472">Membrane</keyword>
<keyword evidence="1" id="KW-1133">Transmembrane helix</keyword>
<feature type="transmembrane region" description="Helical" evidence="1">
    <location>
        <begin position="75"/>
        <end position="96"/>
    </location>
</feature>
<evidence type="ECO:0000313" key="3">
    <source>
        <dbReference type="EMBL" id="MBB2192132.1"/>
    </source>
</evidence>
<evidence type="ECO:0000313" key="4">
    <source>
        <dbReference type="Proteomes" id="UP000540490"/>
    </source>
</evidence>
<proteinExistence type="predicted"/>
<comment type="caution">
    <text evidence="2">The sequence shown here is derived from an EMBL/GenBank/DDBJ whole genome shotgun (WGS) entry which is preliminary data.</text>
</comment>
<keyword evidence="4" id="KW-1185">Reference proteome</keyword>
<feature type="transmembrane region" description="Helical" evidence="1">
    <location>
        <begin position="6"/>
        <end position="34"/>
    </location>
</feature>